<protein>
    <submittedName>
        <fullName evidence="4">Uncharacterized protein</fullName>
    </submittedName>
</protein>
<evidence type="ECO:0000313" key="6">
    <source>
        <dbReference type="Proteomes" id="UP000663866"/>
    </source>
</evidence>
<dbReference type="EMBL" id="CAJNRG010015348">
    <property type="protein sequence ID" value="CAF2165660.1"/>
    <property type="molecule type" value="Genomic_DNA"/>
</dbReference>
<organism evidence="4 5">
    <name type="scientific">Rotaria magnacalcarata</name>
    <dbReference type="NCBI Taxonomy" id="392030"/>
    <lineage>
        <taxon>Eukaryota</taxon>
        <taxon>Metazoa</taxon>
        <taxon>Spiralia</taxon>
        <taxon>Gnathifera</taxon>
        <taxon>Rotifera</taxon>
        <taxon>Eurotatoria</taxon>
        <taxon>Bdelloidea</taxon>
        <taxon>Philodinida</taxon>
        <taxon>Philodinidae</taxon>
        <taxon>Rotaria</taxon>
    </lineage>
</organism>
<dbReference type="Proteomes" id="UP000663842">
    <property type="component" value="Unassembled WGS sequence"/>
</dbReference>
<dbReference type="Proteomes" id="UP000663887">
    <property type="component" value="Unassembled WGS sequence"/>
</dbReference>
<evidence type="ECO:0000313" key="1">
    <source>
        <dbReference type="EMBL" id="CAF2141083.1"/>
    </source>
</evidence>
<gene>
    <name evidence="3" type="ORF">OVN521_LOCUS5438</name>
    <name evidence="4" type="ORF">UXM345_LOCUS13854</name>
    <name evidence="1" type="ORF">WKI299_LOCUS28390</name>
    <name evidence="2" type="ORF">XDN619_LOCUS30897</name>
</gene>
<dbReference type="EMBL" id="CAJNRF010012432">
    <property type="protein sequence ID" value="CAF2141083.1"/>
    <property type="molecule type" value="Genomic_DNA"/>
</dbReference>
<sequence>MEIGSVVVDFIASNLKLCLGFQYSQASSSYTSLKTSFYCKPTCTLNNLCYSFRYVIKICLRELLAHSTFRKKSALSTLSRALRSSPISNLNHNQLITNKQIAVSSSLSTTLKRNCAQNVVSTVEIVTSYIPYDDFVNYPQCRYQSNSVQHT</sequence>
<evidence type="ECO:0000313" key="5">
    <source>
        <dbReference type="Proteomes" id="UP000663842"/>
    </source>
</evidence>
<reference evidence="4" key="1">
    <citation type="submission" date="2021-02" db="EMBL/GenBank/DDBJ databases">
        <authorList>
            <person name="Nowell W R."/>
        </authorList>
    </citation>
    <scope>NUCLEOTIDE SEQUENCE</scope>
</reference>
<accession>A0A819L6L1</accession>
<keyword evidence="6" id="KW-1185">Reference proteome</keyword>
<evidence type="ECO:0000313" key="4">
    <source>
        <dbReference type="EMBL" id="CAF3959949.1"/>
    </source>
</evidence>
<dbReference type="EMBL" id="CAJOBF010001527">
    <property type="protein sequence ID" value="CAF3959949.1"/>
    <property type="molecule type" value="Genomic_DNA"/>
</dbReference>
<comment type="caution">
    <text evidence="4">The sequence shown here is derived from an EMBL/GenBank/DDBJ whole genome shotgun (WGS) entry which is preliminary data.</text>
</comment>
<dbReference type="Proteomes" id="UP000663856">
    <property type="component" value="Unassembled WGS sequence"/>
</dbReference>
<dbReference type="EMBL" id="CAJOBG010000541">
    <property type="protein sequence ID" value="CAF3827452.1"/>
    <property type="molecule type" value="Genomic_DNA"/>
</dbReference>
<name>A0A819L6L1_9BILA</name>
<evidence type="ECO:0000313" key="3">
    <source>
        <dbReference type="EMBL" id="CAF3827452.1"/>
    </source>
</evidence>
<evidence type="ECO:0000313" key="2">
    <source>
        <dbReference type="EMBL" id="CAF2165660.1"/>
    </source>
</evidence>
<dbReference type="AlphaFoldDB" id="A0A819L6L1"/>
<dbReference type="Proteomes" id="UP000663866">
    <property type="component" value="Unassembled WGS sequence"/>
</dbReference>
<proteinExistence type="predicted"/>